<dbReference type="SUPFAM" id="SSF54909">
    <property type="entry name" value="Dimeric alpha+beta barrel"/>
    <property type="match status" value="1"/>
</dbReference>
<protein>
    <submittedName>
        <fullName evidence="2">Lrp/AsnC family transcriptional regulator</fullName>
    </submittedName>
</protein>
<accession>A0ABW2SLR3</accession>
<dbReference type="PANTHER" id="PTHR30154">
    <property type="entry name" value="LEUCINE-RESPONSIVE REGULATORY PROTEIN"/>
    <property type="match status" value="1"/>
</dbReference>
<dbReference type="Gene3D" id="3.30.70.920">
    <property type="match status" value="1"/>
</dbReference>
<dbReference type="InterPro" id="IPR019887">
    <property type="entry name" value="Tscrpt_reg_AsnC/Lrp_C"/>
</dbReference>
<sequence length="92" mass="10209">MLTAIVLINADVDRIPEVAEAIADLDGVSEVYSVTGDIDLVALVRVREYDDLAEVVSDRLGKVQGVRQMRTHIAFRSFSHIDLEEAFHIGLE</sequence>
<organism evidence="2 3">
    <name type="scientific">Schaalia naturae</name>
    <dbReference type="NCBI Taxonomy" id="635203"/>
    <lineage>
        <taxon>Bacteria</taxon>
        <taxon>Bacillati</taxon>
        <taxon>Actinomycetota</taxon>
        <taxon>Actinomycetes</taxon>
        <taxon>Actinomycetales</taxon>
        <taxon>Actinomycetaceae</taxon>
        <taxon>Schaalia</taxon>
    </lineage>
</organism>
<gene>
    <name evidence="2" type="ORF">ACFQWG_03545</name>
</gene>
<feature type="domain" description="Transcription regulator AsnC/Lrp ligand binding" evidence="1">
    <location>
        <begin position="6"/>
        <end position="76"/>
    </location>
</feature>
<evidence type="ECO:0000313" key="3">
    <source>
        <dbReference type="Proteomes" id="UP001596527"/>
    </source>
</evidence>
<dbReference type="PANTHER" id="PTHR30154:SF34">
    <property type="entry name" value="TRANSCRIPTIONAL REGULATOR AZLB"/>
    <property type="match status" value="1"/>
</dbReference>
<proteinExistence type="predicted"/>
<dbReference type="Proteomes" id="UP001596527">
    <property type="component" value="Unassembled WGS sequence"/>
</dbReference>
<dbReference type="Pfam" id="PF01037">
    <property type="entry name" value="AsnC_trans_reg"/>
    <property type="match status" value="1"/>
</dbReference>
<reference evidence="3" key="1">
    <citation type="journal article" date="2019" name="Int. J. Syst. Evol. Microbiol.">
        <title>The Global Catalogue of Microorganisms (GCM) 10K type strain sequencing project: providing services to taxonomists for standard genome sequencing and annotation.</title>
        <authorList>
            <consortium name="The Broad Institute Genomics Platform"/>
            <consortium name="The Broad Institute Genome Sequencing Center for Infectious Disease"/>
            <person name="Wu L."/>
            <person name="Ma J."/>
        </authorList>
    </citation>
    <scope>NUCLEOTIDE SEQUENCE [LARGE SCALE GENOMIC DNA]</scope>
    <source>
        <strain evidence="3">CCUG 56698</strain>
    </source>
</reference>
<dbReference type="RefSeq" id="WP_291494886.1">
    <property type="nucleotide sequence ID" value="NZ_JBHTEF010000001.1"/>
</dbReference>
<name>A0ABW2SLR3_9ACTO</name>
<dbReference type="InterPro" id="IPR011008">
    <property type="entry name" value="Dimeric_a/b-barrel"/>
</dbReference>
<evidence type="ECO:0000313" key="2">
    <source>
        <dbReference type="EMBL" id="MFC7580298.1"/>
    </source>
</evidence>
<comment type="caution">
    <text evidence="2">The sequence shown here is derived from an EMBL/GenBank/DDBJ whole genome shotgun (WGS) entry which is preliminary data.</text>
</comment>
<evidence type="ECO:0000259" key="1">
    <source>
        <dbReference type="Pfam" id="PF01037"/>
    </source>
</evidence>
<keyword evidence="3" id="KW-1185">Reference proteome</keyword>
<dbReference type="EMBL" id="JBHTEF010000001">
    <property type="protein sequence ID" value="MFC7580298.1"/>
    <property type="molecule type" value="Genomic_DNA"/>
</dbReference>